<dbReference type="InterPro" id="IPR002110">
    <property type="entry name" value="Ankyrin_rpt"/>
</dbReference>
<dbReference type="PROSITE" id="PS50088">
    <property type="entry name" value="ANK_REPEAT"/>
    <property type="match status" value="5"/>
</dbReference>
<evidence type="ECO:0000256" key="1">
    <source>
        <dbReference type="ARBA" id="ARBA00022737"/>
    </source>
</evidence>
<gene>
    <name evidence="4" type="ORF">E3E15_00665</name>
</gene>
<accession>A0A6M3HS49</accession>
<feature type="repeat" description="ANK" evidence="3">
    <location>
        <begin position="487"/>
        <end position="519"/>
    </location>
</feature>
<evidence type="ECO:0000313" key="5">
    <source>
        <dbReference type="Proteomes" id="UP000503320"/>
    </source>
</evidence>
<keyword evidence="5" id="KW-1185">Reference proteome</keyword>
<proteinExistence type="predicted"/>
<dbReference type="SUPFAM" id="SSF48403">
    <property type="entry name" value="Ankyrin repeat"/>
    <property type="match status" value="1"/>
</dbReference>
<evidence type="ECO:0000256" key="3">
    <source>
        <dbReference type="PROSITE-ProRule" id="PRU00023"/>
    </source>
</evidence>
<dbReference type="RefSeq" id="WP_172106218.1">
    <property type="nucleotide sequence ID" value="NZ_CP038017.1"/>
</dbReference>
<keyword evidence="1" id="KW-0677">Repeat</keyword>
<feature type="repeat" description="ANK" evidence="3">
    <location>
        <begin position="421"/>
        <end position="453"/>
    </location>
</feature>
<sequence>MTYYNNLQKNILNISENCEWGNYYDALGLPSGLCFGLSAMWGQAILANDVVTFYERLRILTSKTMPQMSFNGKEYNKLTDLINDVCLFEKELSRHKSVGQANLYPKFGNSRIIYELIISIRAFLDGLLAYHKPSNTLLNNDYKIVNQNVLKTSPYVVNSELTHSVSKVYNKNLNVTYTENSPLLQVYNQPFYGKVLDYTDVFESLITKCVESKFHFYFFLNNINHAVAISHDGANLLFYDANLMQRNSFKANTILNANYKKLADEIFDAFSFGSNHFQALALNISIYMNPKCPQNYSSVIYSNEYERLQLQSIKKYACNLILDNKNSICHGHKLVDKLKSFTNVSDMLSYIKKENLLALDGQKLNNNDYNNTAKKLGEKPEYYDITHEIIKYTEKTFKEYVGLGSYKPYLIETITKIPSWKDSELLYVACQGGHTDIVNLLLQNNANPNQFTPDGSSPLHVACEQGYTEIVNLLLQNNADPTKLKADSSSPLYIACEQGYIEIVNLLLQNNANPNKFKADSSSPLYIACEQGYTEIVNLLLQNNANPNKFKADGSSPLYIACQNGHVEIVELLLQHPRLKNPAGMISQYFIGGCDKFSNNKVLESLKKYFPMYNINTVWNMPIDSIKTEPLTPLIQGCYFMNNRSISWLLNNYSSSLSNSVRFKNRDALEWYQTHKFKEGYDKNIEQQLQNLTQI</sequence>
<dbReference type="PROSITE" id="PS50297">
    <property type="entry name" value="ANK_REP_REGION"/>
    <property type="match status" value="4"/>
</dbReference>
<dbReference type="KEGG" id="afri:E3E15_00665"/>
<dbReference type="Proteomes" id="UP000503320">
    <property type="component" value="Chromosome"/>
</dbReference>
<dbReference type="Pfam" id="PF12796">
    <property type="entry name" value="Ank_2"/>
    <property type="match status" value="1"/>
</dbReference>
<protein>
    <submittedName>
        <fullName evidence="4">Uncharacterized protein</fullName>
    </submittedName>
</protein>
<dbReference type="Gene3D" id="1.25.40.20">
    <property type="entry name" value="Ankyrin repeat-containing domain"/>
    <property type="match status" value="1"/>
</dbReference>
<keyword evidence="2 3" id="KW-0040">ANK repeat</keyword>
<name>A0A6M3HS49_9GAMM</name>
<evidence type="ECO:0000256" key="2">
    <source>
        <dbReference type="ARBA" id="ARBA00023043"/>
    </source>
</evidence>
<evidence type="ECO:0000313" key="4">
    <source>
        <dbReference type="EMBL" id="QIV93947.1"/>
    </source>
</evidence>
<reference evidence="4 5" key="1">
    <citation type="submission" date="2019-03" db="EMBL/GenBank/DDBJ databases">
        <title>Complete Genome Sequence of Allofrancisella frigidaquae Strain SYSU 10HL1970 Isolated from Water-Cooling Systems in China.</title>
        <authorList>
            <person name="Ohrman C."/>
            <person name="Uneklint I."/>
            <person name="Sjodin A."/>
        </authorList>
    </citation>
    <scope>NUCLEOTIDE SEQUENCE [LARGE SCALE GENOMIC DNA]</scope>
    <source>
        <strain evidence="4 5">SYSU 10HL1970</strain>
    </source>
</reference>
<feature type="repeat" description="ANK" evidence="3">
    <location>
        <begin position="454"/>
        <end position="486"/>
    </location>
</feature>
<feature type="repeat" description="ANK" evidence="3">
    <location>
        <begin position="520"/>
        <end position="552"/>
    </location>
</feature>
<dbReference type="AlphaFoldDB" id="A0A6M3HS49"/>
<dbReference type="PANTHER" id="PTHR24171">
    <property type="entry name" value="ANKYRIN REPEAT DOMAIN-CONTAINING PROTEIN 39-RELATED"/>
    <property type="match status" value="1"/>
</dbReference>
<dbReference type="Pfam" id="PF13637">
    <property type="entry name" value="Ank_4"/>
    <property type="match status" value="1"/>
</dbReference>
<organism evidence="4 5">
    <name type="scientific">Allofrancisella frigidaquae</name>
    <dbReference type="NCBI Taxonomy" id="1085644"/>
    <lineage>
        <taxon>Bacteria</taxon>
        <taxon>Pseudomonadati</taxon>
        <taxon>Pseudomonadota</taxon>
        <taxon>Gammaproteobacteria</taxon>
        <taxon>Thiotrichales</taxon>
        <taxon>Francisellaceae</taxon>
        <taxon>Allofrancisella</taxon>
    </lineage>
</organism>
<feature type="repeat" description="ANK" evidence="3">
    <location>
        <begin position="553"/>
        <end position="576"/>
    </location>
</feature>
<dbReference type="SMART" id="SM00248">
    <property type="entry name" value="ANK"/>
    <property type="match status" value="5"/>
</dbReference>
<dbReference type="EMBL" id="CP038017">
    <property type="protein sequence ID" value="QIV93947.1"/>
    <property type="molecule type" value="Genomic_DNA"/>
</dbReference>
<dbReference type="InterPro" id="IPR036770">
    <property type="entry name" value="Ankyrin_rpt-contain_sf"/>
</dbReference>